<comment type="caution">
    <text evidence="4">The sequence shown here is derived from an EMBL/GenBank/DDBJ whole genome shotgun (WGS) entry which is preliminary data.</text>
</comment>
<dbReference type="PANTHER" id="PTHR14187">
    <property type="entry name" value="ALPHA KINASE/ELONGATION FACTOR 2 KINASE"/>
    <property type="match status" value="1"/>
</dbReference>
<evidence type="ECO:0000256" key="2">
    <source>
        <dbReference type="ARBA" id="ARBA00022741"/>
    </source>
</evidence>
<sequence>MEKMGEQVTHGKLLVCAIDFGTTFSGYAFQLTADFLKEPTKNIHTNQVWNAGVAALMSLKTPTCLLLDKEKEFVAFGYDAETQYSDLALDDLHHDYLFFRRFKMLLHRNPGLNRDTKLAASNGVEIPAKTIFGHGINFLKNHALENFRRCGTEVEDSEVQWVITVPAIWTDAAKQFMREAAQKADIFNDQLIIALEPEAASLLCRYTSDASGNELFKPGSKYMVIDLGGGTADITIHQVADDGTLKELHSASGGAWGGIKVDQAFEQLLIDIVEEDVFAEFQKKNACDHFDMGRDFEVKKRTFNDKMKHAVIKLPSSLMEHYKTMKGRTIKEAIEASMYADRVAQTADKLKMDPDLLKGLFRDPLEHLVEHIREILNQPVAADTNILLLVGGFSESPIVQETIKTRFPNHKVIVPQDAGLAVLKGAVLYGHRPKLISVRVNQVTYGIAISRLFKTGDPDELKFTSGSAVLCRDVFHKFVEKGQPIKEDDEHSMPFSAKGQNNRVRVYASNSNNPKYVTDDGCRLIGEMMINISSEITSGNNIQVKIEFGGTELVIEAREINTGDVFRARFDFLSDK</sequence>
<comment type="similarity">
    <text evidence="1">Belongs to the heat shock protein 70 family.</text>
</comment>
<reference evidence="4" key="1">
    <citation type="submission" date="2021-03" db="EMBL/GenBank/DDBJ databases">
        <authorList>
            <person name="Bekaert M."/>
        </authorList>
    </citation>
    <scope>NUCLEOTIDE SEQUENCE</scope>
</reference>
<name>A0A8S3S0F9_MYTED</name>
<dbReference type="InterPro" id="IPR013126">
    <property type="entry name" value="Hsp_70_fam"/>
</dbReference>
<dbReference type="SUPFAM" id="SSF53067">
    <property type="entry name" value="Actin-like ATPase domain"/>
    <property type="match status" value="2"/>
</dbReference>
<proteinExistence type="inferred from homology"/>
<organism evidence="4 5">
    <name type="scientific">Mytilus edulis</name>
    <name type="common">Blue mussel</name>
    <dbReference type="NCBI Taxonomy" id="6550"/>
    <lineage>
        <taxon>Eukaryota</taxon>
        <taxon>Metazoa</taxon>
        <taxon>Spiralia</taxon>
        <taxon>Lophotrochozoa</taxon>
        <taxon>Mollusca</taxon>
        <taxon>Bivalvia</taxon>
        <taxon>Autobranchia</taxon>
        <taxon>Pteriomorphia</taxon>
        <taxon>Mytilida</taxon>
        <taxon>Mytiloidea</taxon>
        <taxon>Mytilidae</taxon>
        <taxon>Mytilinae</taxon>
        <taxon>Mytilus</taxon>
    </lineage>
</organism>
<protein>
    <submittedName>
        <fullName evidence="4">Uncharacterized protein</fullName>
    </submittedName>
</protein>
<dbReference type="InterPro" id="IPR043129">
    <property type="entry name" value="ATPase_NBD"/>
</dbReference>
<dbReference type="Pfam" id="PF00012">
    <property type="entry name" value="HSP70"/>
    <property type="match status" value="1"/>
</dbReference>
<dbReference type="EMBL" id="CAJPWZ010001235">
    <property type="protein sequence ID" value="CAG2210497.1"/>
    <property type="molecule type" value="Genomic_DNA"/>
</dbReference>
<keyword evidence="2" id="KW-0547">Nucleotide-binding</keyword>
<keyword evidence="5" id="KW-1185">Reference proteome</keyword>
<evidence type="ECO:0000256" key="1">
    <source>
        <dbReference type="ARBA" id="ARBA00007381"/>
    </source>
</evidence>
<dbReference type="OrthoDB" id="6127299at2759"/>
<dbReference type="CDD" id="cd10229">
    <property type="entry name" value="ASKHA_NBD_HSP70_HSPA12"/>
    <property type="match status" value="1"/>
</dbReference>
<dbReference type="GO" id="GO:0140662">
    <property type="term" value="F:ATP-dependent protein folding chaperone"/>
    <property type="evidence" value="ECO:0007669"/>
    <property type="project" value="InterPro"/>
</dbReference>
<keyword evidence="3" id="KW-0067">ATP-binding</keyword>
<evidence type="ECO:0000313" key="5">
    <source>
        <dbReference type="Proteomes" id="UP000683360"/>
    </source>
</evidence>
<dbReference type="AlphaFoldDB" id="A0A8S3S0F9"/>
<dbReference type="Gene3D" id="3.30.420.40">
    <property type="match status" value="2"/>
</dbReference>
<dbReference type="PANTHER" id="PTHR14187:SF5">
    <property type="entry name" value="HEAT SHOCK 70 KDA PROTEIN 12A"/>
    <property type="match status" value="1"/>
</dbReference>
<gene>
    <name evidence="4" type="ORF">MEDL_24565</name>
</gene>
<dbReference type="Proteomes" id="UP000683360">
    <property type="component" value="Unassembled WGS sequence"/>
</dbReference>
<evidence type="ECO:0000313" key="4">
    <source>
        <dbReference type="EMBL" id="CAG2210497.1"/>
    </source>
</evidence>
<evidence type="ECO:0000256" key="3">
    <source>
        <dbReference type="ARBA" id="ARBA00022840"/>
    </source>
</evidence>
<accession>A0A8S3S0F9</accession>
<dbReference type="GO" id="GO:0005524">
    <property type="term" value="F:ATP binding"/>
    <property type="evidence" value="ECO:0007669"/>
    <property type="project" value="UniProtKB-KW"/>
</dbReference>